<dbReference type="OrthoDB" id="625231at2759"/>
<dbReference type="EMBL" id="SZYD01000010">
    <property type="protein sequence ID" value="KAD4982011.1"/>
    <property type="molecule type" value="Genomic_DNA"/>
</dbReference>
<evidence type="ECO:0000313" key="2">
    <source>
        <dbReference type="EMBL" id="KAD4982011.1"/>
    </source>
</evidence>
<dbReference type="PANTHER" id="PTHR31929">
    <property type="entry name" value="SAUR-LIKE AUXIN-RESPONSIVE PROTEIN FAMILY-RELATED"/>
    <property type="match status" value="1"/>
</dbReference>
<gene>
    <name evidence="2" type="ORF">E3N88_18682</name>
</gene>
<organism evidence="2 3">
    <name type="scientific">Mikania micrantha</name>
    <name type="common">bitter vine</name>
    <dbReference type="NCBI Taxonomy" id="192012"/>
    <lineage>
        <taxon>Eukaryota</taxon>
        <taxon>Viridiplantae</taxon>
        <taxon>Streptophyta</taxon>
        <taxon>Embryophyta</taxon>
        <taxon>Tracheophyta</taxon>
        <taxon>Spermatophyta</taxon>
        <taxon>Magnoliopsida</taxon>
        <taxon>eudicotyledons</taxon>
        <taxon>Gunneridae</taxon>
        <taxon>Pentapetalae</taxon>
        <taxon>asterids</taxon>
        <taxon>campanulids</taxon>
        <taxon>Asterales</taxon>
        <taxon>Asteraceae</taxon>
        <taxon>Asteroideae</taxon>
        <taxon>Heliantheae alliance</taxon>
        <taxon>Eupatorieae</taxon>
        <taxon>Mikania</taxon>
    </lineage>
</organism>
<comment type="similarity">
    <text evidence="1">Belongs to the ARG7 family.</text>
</comment>
<dbReference type="InterPro" id="IPR003676">
    <property type="entry name" value="SAUR_fam"/>
</dbReference>
<dbReference type="GO" id="GO:0009733">
    <property type="term" value="P:response to auxin"/>
    <property type="evidence" value="ECO:0007669"/>
    <property type="project" value="InterPro"/>
</dbReference>
<accession>A0A5N6NL48</accession>
<reference evidence="2 3" key="1">
    <citation type="submission" date="2019-05" db="EMBL/GenBank/DDBJ databases">
        <title>Mikania micrantha, genome provides insights into the molecular mechanism of rapid growth.</title>
        <authorList>
            <person name="Liu B."/>
        </authorList>
    </citation>
    <scope>NUCLEOTIDE SEQUENCE [LARGE SCALE GENOMIC DNA]</scope>
    <source>
        <strain evidence="2">NLD-2019</strain>
        <tissue evidence="2">Leaf</tissue>
    </source>
</reference>
<dbReference type="Proteomes" id="UP000326396">
    <property type="component" value="Linkage Group LG18"/>
</dbReference>
<comment type="caution">
    <text evidence="2">The sequence shown here is derived from an EMBL/GenBank/DDBJ whole genome shotgun (WGS) entry which is preliminary data.</text>
</comment>
<dbReference type="AlphaFoldDB" id="A0A5N6NL48"/>
<evidence type="ECO:0000313" key="3">
    <source>
        <dbReference type="Proteomes" id="UP000326396"/>
    </source>
</evidence>
<dbReference type="Pfam" id="PF02519">
    <property type="entry name" value="Auxin_inducible"/>
    <property type="match status" value="1"/>
</dbReference>
<proteinExistence type="inferred from homology"/>
<protein>
    <submittedName>
        <fullName evidence="2">Uncharacterized protein</fullName>
    </submittedName>
</protein>
<keyword evidence="3" id="KW-1185">Reference proteome</keyword>
<evidence type="ECO:0000256" key="1">
    <source>
        <dbReference type="ARBA" id="ARBA00006974"/>
    </source>
</evidence>
<sequence>MWLTNLSHNDVKALCRCQIFFDVEDMEQALRYMRVIRICIVFGIHAGTDWKAISDKYFKKDAEKPIRVNDPKNEVIRANERLANGYGERMSFRKLNMYRNGNYQWDVPKGHLAVYVGENEKRRLVVPISYLEQPLFQSLLRRSEEEFGFDHPMGGLTFSCHEDAFFELTTILPSL</sequence>
<name>A0A5N6NL48_9ASTR</name>